<dbReference type="PANTHER" id="PTHR31104">
    <property type="entry name" value="PEPTIDE-N4-(N-ACETYL-BETA-GLUCOSAMINYL)ASPARAGINE AMIDASE A PROTEIN"/>
    <property type="match status" value="1"/>
</dbReference>
<gene>
    <name evidence="3" type="ORF">CASFOL_003133</name>
</gene>
<name>A0ABD3EI68_9LAMI</name>
<reference evidence="4" key="1">
    <citation type="journal article" date="2024" name="IScience">
        <title>Strigolactones Initiate the Formation of Haustorium-like Structures in Castilleja.</title>
        <authorList>
            <person name="Buerger M."/>
            <person name="Peterson D."/>
            <person name="Chory J."/>
        </authorList>
    </citation>
    <scope>NUCLEOTIDE SEQUENCE [LARGE SCALE GENOMIC DNA]</scope>
</reference>
<dbReference type="Pfam" id="PF12222">
    <property type="entry name" value="PNGaseA"/>
    <property type="match status" value="1"/>
</dbReference>
<organism evidence="3 4">
    <name type="scientific">Castilleja foliolosa</name>
    <dbReference type="NCBI Taxonomy" id="1961234"/>
    <lineage>
        <taxon>Eukaryota</taxon>
        <taxon>Viridiplantae</taxon>
        <taxon>Streptophyta</taxon>
        <taxon>Embryophyta</taxon>
        <taxon>Tracheophyta</taxon>
        <taxon>Spermatophyta</taxon>
        <taxon>Magnoliopsida</taxon>
        <taxon>eudicotyledons</taxon>
        <taxon>Gunneridae</taxon>
        <taxon>Pentapetalae</taxon>
        <taxon>asterids</taxon>
        <taxon>lamiids</taxon>
        <taxon>Lamiales</taxon>
        <taxon>Orobanchaceae</taxon>
        <taxon>Pedicularideae</taxon>
        <taxon>Castillejinae</taxon>
        <taxon>Castilleja</taxon>
    </lineage>
</organism>
<dbReference type="EMBL" id="JAVIJP010000005">
    <property type="protein sequence ID" value="KAL3653452.1"/>
    <property type="molecule type" value="Genomic_DNA"/>
</dbReference>
<comment type="caution">
    <text evidence="3">The sequence shown here is derived from an EMBL/GenBank/DDBJ whole genome shotgun (WGS) entry which is preliminary data.</text>
</comment>
<feature type="chain" id="PRO_5044756807" description="Peptide N-acetyl-beta-D-glucosaminyl asparaginase amidase A N-terminal domain-containing protein" evidence="1">
    <location>
        <begin position="20"/>
        <end position="604"/>
    </location>
</feature>
<sequence length="604" mass="67489">MHPFLLFLSLSLLLPLADALPPPHLTRHRLNRHRSTAAPPQEHIEVTRPLPIESLPLSCKLPILSHTFGNTINLPPTNDTYSPPNNCTWTNAVLHLSGASNGSQYDRIAGVWLAGAEILRTSTPEPSEDGITWNVHKDVTKYSSLLRQSNLTLSVMLENIVNDVYTAVYQVNLTLYFYNNASSDAVRFPLSHFPPNLKSTNTSLNMNRSLELNKNPADLVIPLSASGEEGFWFKIEKELDAVYHGIQIPLNTYRAVIEVYVSFHGNDEFWYSNPPDSYIEINNLTTQRGHGAYREVLVKLENNVIGSVMPFPVIFTGGINPLFWEPIVSIGAFDLPSYEIEITPFLGMLLDGKVHYFGLSVADAISYWLVDANLHLWLDDKIDQVQAGPIKYSVPSTSVERTYKFNQLDGEFEIEGERESELSGWVFSSAGNFTTHVTNKLEFENTIEFKNNGTEKSVEHEVVIKNKVQIKSDTGYTASSLEVEKKYPLEFTTTTLPGSGANDNYLVTTKLEQSLKEEKKELGSDNVEIKSKLESKQKSGGWMFVQDHDVLSGSASTEERYKVEDGFGCYTRRVVAEGGVITISAENFLCATAPASSSIMFDRK</sequence>
<protein>
    <recommendedName>
        <fullName evidence="2">Peptide N-acetyl-beta-D-glucosaminyl asparaginase amidase A N-terminal domain-containing protein</fullName>
    </recommendedName>
</protein>
<feature type="signal peptide" evidence="1">
    <location>
        <begin position="1"/>
        <end position="19"/>
    </location>
</feature>
<evidence type="ECO:0000256" key="1">
    <source>
        <dbReference type="SAM" id="SignalP"/>
    </source>
</evidence>
<accession>A0ABD3EI68</accession>
<evidence type="ECO:0000313" key="3">
    <source>
        <dbReference type="EMBL" id="KAL3653452.1"/>
    </source>
</evidence>
<keyword evidence="1" id="KW-0732">Signal</keyword>
<proteinExistence type="predicted"/>
<evidence type="ECO:0000259" key="2">
    <source>
        <dbReference type="Pfam" id="PF12222"/>
    </source>
</evidence>
<dbReference type="InterPro" id="IPR056948">
    <property type="entry name" value="PNGaseA_N"/>
</dbReference>
<dbReference type="InterPro" id="IPR021102">
    <property type="entry name" value="PNGase_A"/>
</dbReference>
<evidence type="ECO:0000313" key="4">
    <source>
        <dbReference type="Proteomes" id="UP001632038"/>
    </source>
</evidence>
<dbReference type="Proteomes" id="UP001632038">
    <property type="component" value="Unassembled WGS sequence"/>
</dbReference>
<dbReference type="AlphaFoldDB" id="A0ABD3EI68"/>
<keyword evidence="4" id="KW-1185">Reference proteome</keyword>
<feature type="domain" description="Peptide N-acetyl-beta-D-glucosaminyl asparaginase amidase A N-terminal" evidence="2">
    <location>
        <begin position="58"/>
        <end position="390"/>
    </location>
</feature>